<evidence type="ECO:0000256" key="2">
    <source>
        <dbReference type="SAM" id="Phobius"/>
    </source>
</evidence>
<dbReference type="InterPro" id="IPR018649">
    <property type="entry name" value="SHOCT"/>
</dbReference>
<proteinExistence type="predicted"/>
<gene>
    <name evidence="4" type="ORF">LCGC14_2629510</name>
</gene>
<feature type="transmembrane region" description="Helical" evidence="2">
    <location>
        <begin position="56"/>
        <end position="80"/>
    </location>
</feature>
<feature type="domain" description="SHOCT" evidence="3">
    <location>
        <begin position="96"/>
        <end position="121"/>
    </location>
</feature>
<keyword evidence="2" id="KW-1133">Transmembrane helix</keyword>
<sequence length="123" mass="13668">LSKEGNKNLQIPQGGILSKGGNRVMKKLLLALAIFFVRPAIAFANGNDEHMGDWGYMLGGGMFMWIIFLIIIAVVVLLIVRGTKSTSSNSSSRESPHDILKKRYAKGEISKEEFEKKKKDLET</sequence>
<keyword evidence="2" id="KW-0472">Membrane</keyword>
<evidence type="ECO:0000259" key="3">
    <source>
        <dbReference type="Pfam" id="PF09851"/>
    </source>
</evidence>
<feature type="compositionally biased region" description="Basic and acidic residues" evidence="1">
    <location>
        <begin position="94"/>
        <end position="104"/>
    </location>
</feature>
<comment type="caution">
    <text evidence="4">The sequence shown here is derived from an EMBL/GenBank/DDBJ whole genome shotgun (WGS) entry which is preliminary data.</text>
</comment>
<name>A0A0F9A0J4_9ZZZZ</name>
<feature type="transmembrane region" description="Helical" evidence="2">
    <location>
        <begin position="28"/>
        <end position="44"/>
    </location>
</feature>
<dbReference type="AlphaFoldDB" id="A0A0F9A0J4"/>
<organism evidence="4">
    <name type="scientific">marine sediment metagenome</name>
    <dbReference type="NCBI Taxonomy" id="412755"/>
    <lineage>
        <taxon>unclassified sequences</taxon>
        <taxon>metagenomes</taxon>
        <taxon>ecological metagenomes</taxon>
    </lineage>
</organism>
<dbReference type="EMBL" id="LAZR01045066">
    <property type="protein sequence ID" value="KKK99757.1"/>
    <property type="molecule type" value="Genomic_DNA"/>
</dbReference>
<evidence type="ECO:0000313" key="4">
    <source>
        <dbReference type="EMBL" id="KKK99757.1"/>
    </source>
</evidence>
<feature type="compositionally biased region" description="Low complexity" evidence="1">
    <location>
        <begin position="83"/>
        <end position="93"/>
    </location>
</feature>
<accession>A0A0F9A0J4</accession>
<keyword evidence="2" id="KW-0812">Transmembrane</keyword>
<feature type="region of interest" description="Disordered" evidence="1">
    <location>
        <begin position="83"/>
        <end position="104"/>
    </location>
</feature>
<protein>
    <recommendedName>
        <fullName evidence="3">SHOCT domain-containing protein</fullName>
    </recommendedName>
</protein>
<reference evidence="4" key="1">
    <citation type="journal article" date="2015" name="Nature">
        <title>Complex archaea that bridge the gap between prokaryotes and eukaryotes.</title>
        <authorList>
            <person name="Spang A."/>
            <person name="Saw J.H."/>
            <person name="Jorgensen S.L."/>
            <person name="Zaremba-Niedzwiedzka K."/>
            <person name="Martijn J."/>
            <person name="Lind A.E."/>
            <person name="van Eijk R."/>
            <person name="Schleper C."/>
            <person name="Guy L."/>
            <person name="Ettema T.J."/>
        </authorList>
    </citation>
    <scope>NUCLEOTIDE SEQUENCE</scope>
</reference>
<feature type="non-terminal residue" evidence="4">
    <location>
        <position position="1"/>
    </location>
</feature>
<dbReference type="Pfam" id="PF09851">
    <property type="entry name" value="SHOCT"/>
    <property type="match status" value="1"/>
</dbReference>
<evidence type="ECO:0000256" key="1">
    <source>
        <dbReference type="SAM" id="MobiDB-lite"/>
    </source>
</evidence>